<reference evidence="10 11" key="1">
    <citation type="submission" date="2016-10" db="EMBL/GenBank/DDBJ databases">
        <authorList>
            <person name="de Groot N.N."/>
        </authorList>
    </citation>
    <scope>NUCLEOTIDE SEQUENCE [LARGE SCALE GENOMIC DNA]</scope>
    <source>
        <strain evidence="10 11">DSM 2179</strain>
    </source>
</reference>
<evidence type="ECO:0000259" key="9">
    <source>
        <dbReference type="PROSITE" id="PS51202"/>
    </source>
</evidence>
<evidence type="ECO:0000256" key="7">
    <source>
        <dbReference type="ARBA" id="ARBA00023214"/>
    </source>
</evidence>
<feature type="transmembrane region" description="Helical" evidence="8">
    <location>
        <begin position="277"/>
        <end position="297"/>
    </location>
</feature>
<feature type="transmembrane region" description="Helical" evidence="8">
    <location>
        <begin position="233"/>
        <end position="250"/>
    </location>
</feature>
<comment type="subcellular location">
    <subcellularLocation>
        <location evidence="1">Membrane</location>
        <topology evidence="1">Multi-pass membrane protein</topology>
    </subcellularLocation>
</comment>
<dbReference type="CDD" id="cd01031">
    <property type="entry name" value="EriC"/>
    <property type="match status" value="1"/>
</dbReference>
<dbReference type="Pfam" id="PF00654">
    <property type="entry name" value="Voltage_CLC"/>
    <property type="match status" value="1"/>
</dbReference>
<dbReference type="GO" id="GO:0005247">
    <property type="term" value="F:voltage-gated chloride channel activity"/>
    <property type="evidence" value="ECO:0007669"/>
    <property type="project" value="TreeGrafter"/>
</dbReference>
<feature type="transmembrane region" description="Helical" evidence="8">
    <location>
        <begin position="114"/>
        <end position="132"/>
    </location>
</feature>
<feature type="transmembrane region" description="Helical" evidence="8">
    <location>
        <begin position="162"/>
        <end position="187"/>
    </location>
</feature>
<dbReference type="PROSITE" id="PS51202">
    <property type="entry name" value="RCK_C"/>
    <property type="match status" value="1"/>
</dbReference>
<dbReference type="PANTHER" id="PTHR45711:SF6">
    <property type="entry name" value="CHLORIDE CHANNEL PROTEIN"/>
    <property type="match status" value="1"/>
</dbReference>
<dbReference type="PRINTS" id="PR00762">
    <property type="entry name" value="CLCHANNEL"/>
</dbReference>
<feature type="transmembrane region" description="Helical" evidence="8">
    <location>
        <begin position="337"/>
        <end position="359"/>
    </location>
</feature>
<dbReference type="RefSeq" id="WP_091830983.1">
    <property type="nucleotide sequence ID" value="NZ_FNZK01000007.1"/>
</dbReference>
<dbReference type="NCBIfam" id="NF003640">
    <property type="entry name" value="PRK05277.1"/>
    <property type="match status" value="1"/>
</dbReference>
<feature type="transmembrane region" description="Helical" evidence="8">
    <location>
        <begin position="64"/>
        <end position="82"/>
    </location>
</feature>
<evidence type="ECO:0000256" key="4">
    <source>
        <dbReference type="ARBA" id="ARBA00022989"/>
    </source>
</evidence>
<evidence type="ECO:0000256" key="6">
    <source>
        <dbReference type="ARBA" id="ARBA00023136"/>
    </source>
</evidence>
<feature type="domain" description="RCK C-terminal" evidence="9">
    <location>
        <begin position="438"/>
        <end position="519"/>
    </location>
</feature>
<dbReference type="EMBL" id="FNZK01000007">
    <property type="protein sequence ID" value="SEJ43310.1"/>
    <property type="molecule type" value="Genomic_DNA"/>
</dbReference>
<proteinExistence type="predicted"/>
<evidence type="ECO:0000256" key="5">
    <source>
        <dbReference type="ARBA" id="ARBA00023065"/>
    </source>
</evidence>
<feature type="transmembrane region" description="Helical" evidence="8">
    <location>
        <begin position="21"/>
        <end position="44"/>
    </location>
</feature>
<keyword evidence="5" id="KW-0406">Ion transport</keyword>
<dbReference type="Pfam" id="PF02080">
    <property type="entry name" value="TrkA_C"/>
    <property type="match status" value="1"/>
</dbReference>
<feature type="transmembrane region" description="Helical" evidence="8">
    <location>
        <begin position="365"/>
        <end position="387"/>
    </location>
</feature>
<dbReference type="InterPro" id="IPR036721">
    <property type="entry name" value="RCK_C_sf"/>
</dbReference>
<accession>A0A1H6Z197</accession>
<evidence type="ECO:0000313" key="10">
    <source>
        <dbReference type="EMBL" id="SEJ43310.1"/>
    </source>
</evidence>
<dbReference type="GO" id="GO:0008324">
    <property type="term" value="F:monoatomic cation transmembrane transporter activity"/>
    <property type="evidence" value="ECO:0007669"/>
    <property type="project" value="InterPro"/>
</dbReference>
<dbReference type="SUPFAM" id="SSF116726">
    <property type="entry name" value="TrkA C-terminal domain-like"/>
    <property type="match status" value="1"/>
</dbReference>
<evidence type="ECO:0000256" key="2">
    <source>
        <dbReference type="ARBA" id="ARBA00022448"/>
    </source>
</evidence>
<dbReference type="InterPro" id="IPR006037">
    <property type="entry name" value="RCK_C"/>
</dbReference>
<evidence type="ECO:0000256" key="8">
    <source>
        <dbReference type="SAM" id="Phobius"/>
    </source>
</evidence>
<dbReference type="InterPro" id="IPR014743">
    <property type="entry name" value="Cl-channel_core"/>
</dbReference>
<gene>
    <name evidence="10" type="ORF">SAMN05660742_107128</name>
</gene>
<dbReference type="Proteomes" id="UP000199662">
    <property type="component" value="Unassembled WGS sequence"/>
</dbReference>
<dbReference type="PANTHER" id="PTHR45711">
    <property type="entry name" value="CHLORIDE CHANNEL PROTEIN"/>
    <property type="match status" value="1"/>
</dbReference>
<organism evidence="10 11">
    <name type="scientific">Propionispira arboris</name>
    <dbReference type="NCBI Taxonomy" id="84035"/>
    <lineage>
        <taxon>Bacteria</taxon>
        <taxon>Bacillati</taxon>
        <taxon>Bacillota</taxon>
        <taxon>Negativicutes</taxon>
        <taxon>Selenomonadales</taxon>
        <taxon>Selenomonadaceae</taxon>
        <taxon>Propionispira</taxon>
    </lineage>
</organism>
<keyword evidence="7" id="KW-0868">Chloride</keyword>
<name>A0A1H6Z197_9FIRM</name>
<feature type="transmembrane region" description="Helical" evidence="8">
    <location>
        <begin position="194"/>
        <end position="213"/>
    </location>
</feature>
<sequence>MKKTKLVQAMEAFVMGRYFRMRLFIEGILVGVITGLIIALFRFLIEKAENLRPVLYEYFTVGNWPLVVLYFSTSLPIAYFLYKIVQIEPQASGSGIPQIKGILLGKMHMNWLRVLFYKFMGGVIAIGSGMSLGREGPSVQLGASIGQGVSRSFSRSRFEERFLLTSGAGAGLAAAFNAPLAGVIFCLEELQKNFSPLVLMATIAATVTSTAVVQQFFGYGPIFHITGLPMMPIRYYGLLFVLGIFMGVLGRSFNKVLLKSLDLYDGQSWLHGAGKPALPLLVAGLLGFVLPQVLGGGNQLVDLLVTQQFSLALLVTLFVAKFFFTMLCFGSGSPGGIFLPMLVLGALGGSIFSGAAIALGFLDPAYAANIIIFAMAGYFSAVVKAPVTGSVLIMEMTGSFEHMLALIFVSMLAYVVMDMLNGKPVYDELLERSLAKKKKLPAVIKYRRTILELVIESGSRMDGKCVKNVQWPAYSLVVNLKRGESEIIPTGDTRLQSGDYLYILVNDQEINELTRLANK</sequence>
<feature type="transmembrane region" description="Helical" evidence="8">
    <location>
        <begin position="399"/>
        <end position="417"/>
    </location>
</feature>
<evidence type="ECO:0000313" key="11">
    <source>
        <dbReference type="Proteomes" id="UP000199662"/>
    </source>
</evidence>
<keyword evidence="6 8" id="KW-0472">Membrane</keyword>
<protein>
    <submittedName>
        <fullName evidence="10">H+/Cl-antiporter ClcA</fullName>
    </submittedName>
</protein>
<evidence type="ECO:0000256" key="3">
    <source>
        <dbReference type="ARBA" id="ARBA00022692"/>
    </source>
</evidence>
<keyword evidence="4 8" id="KW-1133">Transmembrane helix</keyword>
<feature type="transmembrane region" description="Helical" evidence="8">
    <location>
        <begin position="309"/>
        <end position="330"/>
    </location>
</feature>
<keyword evidence="11" id="KW-1185">Reference proteome</keyword>
<evidence type="ECO:0000256" key="1">
    <source>
        <dbReference type="ARBA" id="ARBA00004141"/>
    </source>
</evidence>
<dbReference type="GO" id="GO:0006813">
    <property type="term" value="P:potassium ion transport"/>
    <property type="evidence" value="ECO:0007669"/>
    <property type="project" value="InterPro"/>
</dbReference>
<dbReference type="InterPro" id="IPR001807">
    <property type="entry name" value="ClC"/>
</dbReference>
<dbReference type="AlphaFoldDB" id="A0A1H6Z197"/>
<dbReference type="Gene3D" id="1.10.3080.10">
    <property type="entry name" value="Clc chloride channel"/>
    <property type="match status" value="1"/>
</dbReference>
<dbReference type="SUPFAM" id="SSF81340">
    <property type="entry name" value="Clc chloride channel"/>
    <property type="match status" value="1"/>
</dbReference>
<keyword evidence="3 8" id="KW-0812">Transmembrane</keyword>
<dbReference type="STRING" id="84035.SAMN05660742_107128"/>
<dbReference type="GO" id="GO:0005886">
    <property type="term" value="C:plasma membrane"/>
    <property type="evidence" value="ECO:0007669"/>
    <property type="project" value="TreeGrafter"/>
</dbReference>
<dbReference type="Gene3D" id="3.30.70.1450">
    <property type="entry name" value="Regulator of K+ conductance, C-terminal domain"/>
    <property type="match status" value="1"/>
</dbReference>
<keyword evidence="2" id="KW-0813">Transport</keyword>